<dbReference type="GO" id="GO:0016491">
    <property type="term" value="F:oxidoreductase activity"/>
    <property type="evidence" value="ECO:0007669"/>
    <property type="project" value="UniProtKB-KW"/>
</dbReference>
<evidence type="ECO:0000256" key="5">
    <source>
        <dbReference type="ARBA" id="ARBA00022857"/>
    </source>
</evidence>
<comment type="similarity">
    <text evidence="2">Belongs to the nitroreductase family.</text>
</comment>
<keyword evidence="9" id="KW-1185">Reference proteome</keyword>
<dbReference type="Pfam" id="PF00881">
    <property type="entry name" value="Nitroreductase"/>
    <property type="match status" value="1"/>
</dbReference>
<dbReference type="EMBL" id="AP018203">
    <property type="protein sequence ID" value="BAY56207.1"/>
    <property type="molecule type" value="Genomic_DNA"/>
</dbReference>
<dbReference type="Gene3D" id="3.40.109.10">
    <property type="entry name" value="NADH Oxidase"/>
    <property type="match status" value="1"/>
</dbReference>
<evidence type="ECO:0000256" key="3">
    <source>
        <dbReference type="ARBA" id="ARBA00022630"/>
    </source>
</evidence>
<protein>
    <submittedName>
        <fullName evidence="8">Nitroreductase</fullName>
    </submittedName>
</protein>
<evidence type="ECO:0000256" key="4">
    <source>
        <dbReference type="ARBA" id="ARBA00022643"/>
    </source>
</evidence>
<dbReference type="AlphaFoldDB" id="A0A1Z4JI46"/>
<evidence type="ECO:0000313" key="9">
    <source>
        <dbReference type="Proteomes" id="UP000217895"/>
    </source>
</evidence>
<proteinExistence type="inferred from homology"/>
<sequence>MAGFMSTTSEIASPQFALEHLQWRYATKQFDPAKKIPTETWNVLEQSLVLSPSSFGLQPWKFLVIRNLELRQQLLEHSWGQKQVVDASHLVVFAIQKNIDAAYVDRYIVRMAEVQQVPVESLQGFAKVVKGFLDQRPSPSDVQAWATRQVYIALGQFMTTAAMLEIDTCPMEGFVPAKYDEVLGLSEQGYASVVLCPTGYRSAEDKYAAKPKVRFATQEVVQNLD</sequence>
<keyword evidence="5" id="KW-0521">NADP</keyword>
<evidence type="ECO:0000256" key="1">
    <source>
        <dbReference type="ARBA" id="ARBA00001917"/>
    </source>
</evidence>
<keyword evidence="6" id="KW-0560">Oxidoreductase</keyword>
<evidence type="ECO:0000256" key="6">
    <source>
        <dbReference type="ARBA" id="ARBA00023002"/>
    </source>
</evidence>
<dbReference type="SUPFAM" id="SSF55469">
    <property type="entry name" value="FMN-dependent nitroreductase-like"/>
    <property type="match status" value="1"/>
</dbReference>
<name>A0A1Z4JI46_LEPBY</name>
<evidence type="ECO:0000259" key="7">
    <source>
        <dbReference type="Pfam" id="PF00881"/>
    </source>
</evidence>
<organism evidence="8 9">
    <name type="scientific">Leptolyngbya boryana NIES-2135</name>
    <dbReference type="NCBI Taxonomy" id="1973484"/>
    <lineage>
        <taxon>Bacteria</taxon>
        <taxon>Bacillati</taxon>
        <taxon>Cyanobacteriota</taxon>
        <taxon>Cyanophyceae</taxon>
        <taxon>Leptolyngbyales</taxon>
        <taxon>Leptolyngbyaceae</taxon>
        <taxon>Leptolyngbya group</taxon>
        <taxon>Leptolyngbya</taxon>
    </lineage>
</organism>
<dbReference type="InterPro" id="IPR029479">
    <property type="entry name" value="Nitroreductase"/>
</dbReference>
<accession>A0A1Z4JI46</accession>
<gene>
    <name evidence="8" type="ORF">NIES2135_30370</name>
</gene>
<dbReference type="InterPro" id="IPR000415">
    <property type="entry name" value="Nitroreductase-like"/>
</dbReference>
<dbReference type="PANTHER" id="PTHR43673:SF2">
    <property type="entry name" value="NITROREDUCTASE"/>
    <property type="match status" value="1"/>
</dbReference>
<dbReference type="InterPro" id="IPR033878">
    <property type="entry name" value="NfsB-like"/>
</dbReference>
<evidence type="ECO:0000313" key="8">
    <source>
        <dbReference type="EMBL" id="BAY56207.1"/>
    </source>
</evidence>
<comment type="cofactor">
    <cofactor evidence="1">
        <name>FMN</name>
        <dbReference type="ChEBI" id="CHEBI:58210"/>
    </cofactor>
</comment>
<dbReference type="CDD" id="cd02149">
    <property type="entry name" value="NfsB-like"/>
    <property type="match status" value="1"/>
</dbReference>
<dbReference type="PANTHER" id="PTHR43673">
    <property type="entry name" value="NAD(P)H NITROREDUCTASE YDGI-RELATED"/>
    <property type="match status" value="1"/>
</dbReference>
<dbReference type="Proteomes" id="UP000217895">
    <property type="component" value="Chromosome"/>
</dbReference>
<keyword evidence="4" id="KW-0288">FMN</keyword>
<keyword evidence="3" id="KW-0285">Flavoprotein</keyword>
<reference evidence="8 9" key="1">
    <citation type="submission" date="2017-06" db="EMBL/GenBank/DDBJ databases">
        <title>Genome sequencing of cyanobaciteial culture collection at National Institute for Environmental Studies (NIES).</title>
        <authorList>
            <person name="Hirose Y."/>
            <person name="Shimura Y."/>
            <person name="Fujisawa T."/>
            <person name="Nakamura Y."/>
            <person name="Kawachi M."/>
        </authorList>
    </citation>
    <scope>NUCLEOTIDE SEQUENCE [LARGE SCALE GENOMIC DNA]</scope>
    <source>
        <strain evidence="8 9">NIES-2135</strain>
    </source>
</reference>
<evidence type="ECO:0000256" key="2">
    <source>
        <dbReference type="ARBA" id="ARBA00007118"/>
    </source>
</evidence>
<feature type="domain" description="Nitroreductase" evidence="7">
    <location>
        <begin position="22"/>
        <end position="200"/>
    </location>
</feature>